<feature type="domain" description="PAZ" evidence="2">
    <location>
        <begin position="335"/>
        <end position="439"/>
    </location>
</feature>
<feature type="compositionally biased region" description="Low complexity" evidence="1">
    <location>
        <begin position="93"/>
        <end position="107"/>
    </location>
</feature>
<dbReference type="SUPFAM" id="SSF101690">
    <property type="entry name" value="PAZ domain"/>
    <property type="match status" value="1"/>
</dbReference>
<evidence type="ECO:0008006" key="6">
    <source>
        <dbReference type="Google" id="ProtNLM"/>
    </source>
</evidence>
<dbReference type="Gene3D" id="3.40.50.2300">
    <property type="match status" value="1"/>
</dbReference>
<evidence type="ECO:0000256" key="1">
    <source>
        <dbReference type="SAM" id="MobiDB-lite"/>
    </source>
</evidence>
<dbReference type="GO" id="GO:0003723">
    <property type="term" value="F:RNA binding"/>
    <property type="evidence" value="ECO:0007669"/>
    <property type="project" value="InterPro"/>
</dbReference>
<dbReference type="InterPro" id="IPR036397">
    <property type="entry name" value="RNaseH_sf"/>
</dbReference>
<keyword evidence="5" id="KW-1185">Reference proteome</keyword>
<dbReference type="InterPro" id="IPR032474">
    <property type="entry name" value="Argonaute_N"/>
</dbReference>
<feature type="compositionally biased region" description="Low complexity" evidence="1">
    <location>
        <begin position="7"/>
        <end position="18"/>
    </location>
</feature>
<dbReference type="OrthoDB" id="10252740at2759"/>
<evidence type="ECO:0000313" key="5">
    <source>
        <dbReference type="Proteomes" id="UP000054350"/>
    </source>
</evidence>
<gene>
    <name evidence="4" type="ORF">AMAG_07947</name>
</gene>
<dbReference type="PROSITE" id="PS50821">
    <property type="entry name" value="PAZ"/>
    <property type="match status" value="1"/>
</dbReference>
<proteinExistence type="predicted"/>
<dbReference type="InterPro" id="IPR032472">
    <property type="entry name" value="ArgoL2"/>
</dbReference>
<dbReference type="SMART" id="SM00950">
    <property type="entry name" value="Piwi"/>
    <property type="match status" value="1"/>
</dbReference>
<evidence type="ECO:0000259" key="2">
    <source>
        <dbReference type="PROSITE" id="PS50821"/>
    </source>
</evidence>
<dbReference type="PANTHER" id="PTHR22891">
    <property type="entry name" value="EUKARYOTIC TRANSLATION INITIATION FACTOR 2C"/>
    <property type="match status" value="1"/>
</dbReference>
<dbReference type="InterPro" id="IPR014811">
    <property type="entry name" value="ArgoL1"/>
</dbReference>
<dbReference type="Proteomes" id="UP000054350">
    <property type="component" value="Unassembled WGS sequence"/>
</dbReference>
<feature type="compositionally biased region" description="Gly residues" evidence="1">
    <location>
        <begin position="49"/>
        <end position="58"/>
    </location>
</feature>
<dbReference type="PROSITE" id="PS50822">
    <property type="entry name" value="PIWI"/>
    <property type="match status" value="1"/>
</dbReference>
<dbReference type="EMBL" id="GG745340">
    <property type="protein sequence ID" value="KNE62762.1"/>
    <property type="molecule type" value="Genomic_DNA"/>
</dbReference>
<dbReference type="InterPro" id="IPR012337">
    <property type="entry name" value="RNaseH-like_sf"/>
</dbReference>
<dbReference type="SMART" id="SM01163">
    <property type="entry name" value="DUF1785"/>
    <property type="match status" value="1"/>
</dbReference>
<protein>
    <recommendedName>
        <fullName evidence="6">Piwi domain-containing protein</fullName>
    </recommendedName>
</protein>
<dbReference type="OMA" id="YKEWKDP"/>
<dbReference type="SUPFAM" id="SSF53098">
    <property type="entry name" value="Ribonuclease H-like"/>
    <property type="match status" value="1"/>
</dbReference>
<reference evidence="5" key="2">
    <citation type="submission" date="2009-11" db="EMBL/GenBank/DDBJ databases">
        <title>The Genome Sequence of Allomyces macrogynus strain ATCC 38327.</title>
        <authorList>
            <consortium name="The Broad Institute Genome Sequencing Platform"/>
            <person name="Russ C."/>
            <person name="Cuomo C."/>
            <person name="Shea T."/>
            <person name="Young S.K."/>
            <person name="Zeng Q."/>
            <person name="Koehrsen M."/>
            <person name="Haas B."/>
            <person name="Borodovsky M."/>
            <person name="Guigo R."/>
            <person name="Alvarado L."/>
            <person name="Berlin A."/>
            <person name="Borenstein D."/>
            <person name="Chen Z."/>
            <person name="Engels R."/>
            <person name="Freedman E."/>
            <person name="Gellesch M."/>
            <person name="Goldberg J."/>
            <person name="Griggs A."/>
            <person name="Gujja S."/>
            <person name="Heiman D."/>
            <person name="Hepburn T."/>
            <person name="Howarth C."/>
            <person name="Jen D."/>
            <person name="Larson L."/>
            <person name="Lewis B."/>
            <person name="Mehta T."/>
            <person name="Park D."/>
            <person name="Pearson M."/>
            <person name="Roberts A."/>
            <person name="Saif S."/>
            <person name="Shenoy N."/>
            <person name="Sisk P."/>
            <person name="Stolte C."/>
            <person name="Sykes S."/>
            <person name="Walk T."/>
            <person name="White J."/>
            <person name="Yandava C."/>
            <person name="Burger G."/>
            <person name="Gray M.W."/>
            <person name="Holland P.W.H."/>
            <person name="King N."/>
            <person name="Lang F.B.F."/>
            <person name="Roger A.J."/>
            <person name="Ruiz-Trillo I."/>
            <person name="Lander E."/>
            <person name="Nusbaum C."/>
        </authorList>
    </citation>
    <scope>NUCLEOTIDE SEQUENCE [LARGE SCALE GENOMIC DNA]</scope>
    <source>
        <strain evidence="5">ATCC 38327</strain>
    </source>
</reference>
<organism evidence="4 5">
    <name type="scientific">Allomyces macrogynus (strain ATCC 38327)</name>
    <name type="common">Allomyces javanicus var. macrogynus</name>
    <dbReference type="NCBI Taxonomy" id="578462"/>
    <lineage>
        <taxon>Eukaryota</taxon>
        <taxon>Fungi</taxon>
        <taxon>Fungi incertae sedis</taxon>
        <taxon>Blastocladiomycota</taxon>
        <taxon>Blastocladiomycetes</taxon>
        <taxon>Blastocladiales</taxon>
        <taxon>Blastocladiaceae</taxon>
        <taxon>Allomyces</taxon>
    </lineage>
</organism>
<dbReference type="CDD" id="cd02846">
    <property type="entry name" value="PAZ_argonaute_like"/>
    <property type="match status" value="1"/>
</dbReference>
<dbReference type="eggNOG" id="KOG1041">
    <property type="taxonomic scope" value="Eukaryota"/>
</dbReference>
<reference evidence="4 5" key="1">
    <citation type="submission" date="2009-11" db="EMBL/GenBank/DDBJ databases">
        <title>Annotation of Allomyces macrogynus ATCC 38327.</title>
        <authorList>
            <consortium name="The Broad Institute Genome Sequencing Platform"/>
            <person name="Russ C."/>
            <person name="Cuomo C."/>
            <person name="Burger G."/>
            <person name="Gray M.W."/>
            <person name="Holland P.W.H."/>
            <person name="King N."/>
            <person name="Lang F.B.F."/>
            <person name="Roger A.J."/>
            <person name="Ruiz-Trillo I."/>
            <person name="Young S.K."/>
            <person name="Zeng Q."/>
            <person name="Gargeya S."/>
            <person name="Fitzgerald M."/>
            <person name="Haas B."/>
            <person name="Abouelleil A."/>
            <person name="Alvarado L."/>
            <person name="Arachchi H.M."/>
            <person name="Berlin A."/>
            <person name="Chapman S.B."/>
            <person name="Gearin G."/>
            <person name="Goldberg J."/>
            <person name="Griggs A."/>
            <person name="Gujja S."/>
            <person name="Hansen M."/>
            <person name="Heiman D."/>
            <person name="Howarth C."/>
            <person name="Larimer J."/>
            <person name="Lui A."/>
            <person name="MacDonald P.J.P."/>
            <person name="McCowen C."/>
            <person name="Montmayeur A."/>
            <person name="Murphy C."/>
            <person name="Neiman D."/>
            <person name="Pearson M."/>
            <person name="Priest M."/>
            <person name="Roberts A."/>
            <person name="Saif S."/>
            <person name="Shea T."/>
            <person name="Sisk P."/>
            <person name="Stolte C."/>
            <person name="Sykes S."/>
            <person name="Wortman J."/>
            <person name="Nusbaum C."/>
            <person name="Birren B."/>
        </authorList>
    </citation>
    <scope>NUCLEOTIDE SEQUENCE [LARGE SCALE GENOMIC DNA]</scope>
    <source>
        <strain evidence="4 5">ATCC 38327</strain>
    </source>
</reference>
<feature type="domain" description="Piwi" evidence="3">
    <location>
        <begin position="630"/>
        <end position="894"/>
    </location>
</feature>
<evidence type="ECO:0000259" key="3">
    <source>
        <dbReference type="PROSITE" id="PS50822"/>
    </source>
</evidence>
<dbReference type="Pfam" id="PF02171">
    <property type="entry name" value="Piwi"/>
    <property type="match status" value="1"/>
</dbReference>
<dbReference type="STRING" id="578462.A0A0L0SJV9"/>
<dbReference type="Gene3D" id="2.170.260.10">
    <property type="entry name" value="paz domain"/>
    <property type="match status" value="1"/>
</dbReference>
<dbReference type="AlphaFoldDB" id="A0A0L0SJV9"/>
<dbReference type="Gene3D" id="3.30.420.10">
    <property type="entry name" value="Ribonuclease H-like superfamily/Ribonuclease H"/>
    <property type="match status" value="1"/>
</dbReference>
<evidence type="ECO:0000313" key="4">
    <source>
        <dbReference type="EMBL" id="KNE62762.1"/>
    </source>
</evidence>
<dbReference type="Pfam" id="PF16488">
    <property type="entry name" value="ArgoL2"/>
    <property type="match status" value="1"/>
</dbReference>
<dbReference type="Pfam" id="PF08699">
    <property type="entry name" value="ArgoL1"/>
    <property type="match status" value="1"/>
</dbReference>
<feature type="compositionally biased region" description="Low complexity" evidence="1">
    <location>
        <begin position="59"/>
        <end position="84"/>
    </location>
</feature>
<dbReference type="InterPro" id="IPR036085">
    <property type="entry name" value="PAZ_dom_sf"/>
</dbReference>
<dbReference type="Pfam" id="PF16487">
    <property type="entry name" value="ArgoMid"/>
    <property type="match status" value="1"/>
</dbReference>
<dbReference type="InterPro" id="IPR003165">
    <property type="entry name" value="Piwi"/>
</dbReference>
<feature type="region of interest" description="Disordered" evidence="1">
    <location>
        <begin position="1"/>
        <end position="111"/>
    </location>
</feature>
<dbReference type="InterPro" id="IPR003100">
    <property type="entry name" value="PAZ_dom"/>
</dbReference>
<dbReference type="Pfam" id="PF16486">
    <property type="entry name" value="ArgoN"/>
    <property type="match status" value="1"/>
</dbReference>
<dbReference type="VEuPathDB" id="FungiDB:AMAG_07947"/>
<feature type="compositionally biased region" description="Low complexity" evidence="1">
    <location>
        <begin position="26"/>
        <end position="48"/>
    </location>
</feature>
<accession>A0A0L0SJV9</accession>
<name>A0A0L0SJV9_ALLM3</name>
<sequence>MPPKKPQQQQQQQQQTSGQGRGRGRGSSAPRQQPQQPALSQQQQQPQQQGGGGGGTGRGAVEAQPAQQGPVTQQQQQQQQQQPAHPTPPAPAPAARAAPPAAPAAQQGEAMMRRVQERLATVPYLTQSFVCRPGFGKVGTPTKVIANHFKFTKMPNATIYHYDVVVDPEPSKTVMAKVWDQWEATHGAQARAVVVFDGVKNAYSPHDVPAGEVTVTLPPNPDAPPTRRTPKDFKVKLTKVNELNLAVLDAFIQGKAGIDEHILTCIQAMDIAFRHSAGKTMVASGRNFFVRGSNPAPLSGGLELWSALFQSVRPGNGVMTLNVDTACTAFYKAIPVVQFAHEALNQAQLRPTKSSLIVIATHRRDSKLRHRVLRLSREGADRCMFTYTPEGGAPQQLSVAQYFKIKYGILLQNPKLPCLVVGTPQRSVMLPMECATIAPDQKFRGKLDEYQTSEVIKIAAKGPNERQAQIIHLFGTLQLKYLQAFGIQVNTQPMAIDARILDAPALAVGGDRVNWPRDGAWNFDNMRVANPARISALGVLSFCGPRRASQNQVADWMDEFFETAEGMGLGFNPNKGTKDKYPIQFARSNPEGVEAALRAVYQATGNTFKQDPELIVCLLPAKSTAMSAERANVQYWANVALKVNTKVSGAYINFRLAQSRFFTESTMLVGADVTHPAPGTHQASIACMVGSLTGNSADRYATVTWQQPQSRQEELGDCKGMFAQLLRAYNAKNNQSFPKRILFYRDGVSEGQFVAVHQTEVKAIKDVLENAGAREIRLTFVVVQKRHHTRFFATNPARDTDRSGNLKAGTVVDRGVTDPVNFDFFLQSQAGLQGTSRPTRYFVLHDDVGWTADDLQMFTYHLCFTFARCTRSVSVVPPAYYAHLACFRARHHATGGIDASETASVYSTGSGGAGEPAAFPMVSTKLKDSMYFM</sequence>
<dbReference type="InterPro" id="IPR032473">
    <property type="entry name" value="Argonaute_Mid_dom"/>
</dbReference>
<dbReference type="Pfam" id="PF02170">
    <property type="entry name" value="PAZ"/>
    <property type="match status" value="1"/>
</dbReference>